<dbReference type="InterPro" id="IPR000717">
    <property type="entry name" value="PCI_dom"/>
</dbReference>
<comment type="similarity">
    <text evidence="1">Belongs to the proteasome subunit S10 family.</text>
</comment>
<evidence type="ECO:0000313" key="6">
    <source>
        <dbReference type="EMBL" id="CAD5113233.1"/>
    </source>
</evidence>
<dbReference type="SUPFAM" id="SSF46785">
    <property type="entry name" value="Winged helix' DNA-binding domain"/>
    <property type="match status" value="1"/>
</dbReference>
<evidence type="ECO:0000256" key="3">
    <source>
        <dbReference type="ARBA" id="ARBA00022942"/>
    </source>
</evidence>
<dbReference type="SMART" id="SM00088">
    <property type="entry name" value="PINT"/>
    <property type="match status" value="1"/>
</dbReference>
<dbReference type="InterPro" id="IPR019585">
    <property type="entry name" value="Rpn7/CSN1"/>
</dbReference>
<keyword evidence="4" id="KW-0175">Coiled coil</keyword>
<comment type="caution">
    <text evidence="6">The sequence shown here is derived from an EMBL/GenBank/DDBJ whole genome shotgun (WGS) entry which is preliminary data.</text>
</comment>
<dbReference type="EMBL" id="CAJFCJ010000003">
    <property type="protein sequence ID" value="CAD5113233.1"/>
    <property type="molecule type" value="Genomic_DNA"/>
</dbReference>
<evidence type="ECO:0000259" key="5">
    <source>
        <dbReference type="PROSITE" id="PS50250"/>
    </source>
</evidence>
<gene>
    <name evidence="6" type="ORF">DGYR_LOCUS2264</name>
</gene>
<keyword evidence="3" id="KW-0647">Proteasome</keyword>
<evidence type="ECO:0000256" key="2">
    <source>
        <dbReference type="ARBA" id="ARBA00014932"/>
    </source>
</evidence>
<dbReference type="SUPFAM" id="SSF48452">
    <property type="entry name" value="TPR-like"/>
    <property type="match status" value="1"/>
</dbReference>
<dbReference type="FunFam" id="1.25.40.570:FF:000005">
    <property type="entry name" value="26S proteasome regulatory subunit N7"/>
    <property type="match status" value="1"/>
</dbReference>
<keyword evidence="7" id="KW-1185">Reference proteome</keyword>
<dbReference type="Gene3D" id="1.25.40.570">
    <property type="match status" value="1"/>
</dbReference>
<proteinExistence type="inferred from homology"/>
<dbReference type="PANTHER" id="PTHR14145:SF1">
    <property type="entry name" value="26S PROTEASOME NON-ATPASE REGULATORY SUBUNIT 6"/>
    <property type="match status" value="1"/>
</dbReference>
<dbReference type="GO" id="GO:0005838">
    <property type="term" value="C:proteasome regulatory particle"/>
    <property type="evidence" value="ECO:0007669"/>
    <property type="project" value="TreeGrafter"/>
</dbReference>
<dbReference type="Pfam" id="PF21154">
    <property type="entry name" value="RPN7_PSMD6_C"/>
    <property type="match status" value="1"/>
</dbReference>
<sequence length="389" mass="45045">MPAENLEEQGLSKNPRLELAQFRFILSKPEFKDNGSIKKQLLDAITEDNMAPFYESVCNDLGWDIDTTLLQKMKTKNEEDIKKLESNIEDAEQNLGESEVREALTAKAEYICKIGDKEGALTAFQKAGDKTVTLGLKLDLCFHLIRIGLFYMDHDLINQQVEKATSLIEEGGDWDRRNRLKVYKAVYKMSIRDFPNAAKLFLDAVATFTSYELMDYKQFVTYTILCSVIALDRPDLREKVIKGSEIQEVLHSLPDVKDFLSSLYECRYDDFFKCLLYAQQMMLNDRLLSSHAHYYVREMRIKAYSQLLESYRSLTLKYMSDAFGVGEDFIDRELSRFISQGRLHCKIDKANGIVETNRPDSKNWQYQATIKQGDILLNRMQKLSRVINI</sequence>
<evidence type="ECO:0000313" key="7">
    <source>
        <dbReference type="Proteomes" id="UP000549394"/>
    </source>
</evidence>
<dbReference type="InterPro" id="IPR045135">
    <property type="entry name" value="Rpn7_N"/>
</dbReference>
<dbReference type="OrthoDB" id="1452at2759"/>
<reference evidence="6 7" key="1">
    <citation type="submission" date="2020-08" db="EMBL/GenBank/DDBJ databases">
        <authorList>
            <person name="Hejnol A."/>
        </authorList>
    </citation>
    <scope>NUCLEOTIDE SEQUENCE [LARGE SCALE GENOMIC DNA]</scope>
</reference>
<evidence type="ECO:0000256" key="1">
    <source>
        <dbReference type="ARBA" id="ARBA00005717"/>
    </source>
</evidence>
<dbReference type="PANTHER" id="PTHR14145">
    <property type="entry name" value="26S PROTESOME SUBUNIT 6"/>
    <property type="match status" value="1"/>
</dbReference>
<dbReference type="InterPro" id="IPR049549">
    <property type="entry name" value="RPN7_PSMD6_C"/>
</dbReference>
<dbReference type="InterPro" id="IPR036390">
    <property type="entry name" value="WH_DNA-bd_sf"/>
</dbReference>
<dbReference type="Proteomes" id="UP000549394">
    <property type="component" value="Unassembled WGS sequence"/>
</dbReference>
<dbReference type="Pfam" id="PF01399">
    <property type="entry name" value="PCI"/>
    <property type="match status" value="1"/>
</dbReference>
<feature type="domain" description="PCI" evidence="5">
    <location>
        <begin position="193"/>
        <end position="361"/>
    </location>
</feature>
<accession>A0A7I8VDB0</accession>
<feature type="coiled-coil region" evidence="4">
    <location>
        <begin position="74"/>
        <end position="101"/>
    </location>
</feature>
<dbReference type="PROSITE" id="PS50250">
    <property type="entry name" value="PCI"/>
    <property type="match status" value="1"/>
</dbReference>
<organism evidence="6 7">
    <name type="scientific">Dimorphilus gyrociliatus</name>
    <dbReference type="NCBI Taxonomy" id="2664684"/>
    <lineage>
        <taxon>Eukaryota</taxon>
        <taxon>Metazoa</taxon>
        <taxon>Spiralia</taxon>
        <taxon>Lophotrochozoa</taxon>
        <taxon>Annelida</taxon>
        <taxon>Polychaeta</taxon>
        <taxon>Polychaeta incertae sedis</taxon>
        <taxon>Dinophilidae</taxon>
        <taxon>Dimorphilus</taxon>
    </lineage>
</organism>
<dbReference type="Pfam" id="PF10602">
    <property type="entry name" value="RPN7"/>
    <property type="match status" value="1"/>
</dbReference>
<evidence type="ECO:0000256" key="4">
    <source>
        <dbReference type="SAM" id="Coils"/>
    </source>
</evidence>
<dbReference type="AlphaFoldDB" id="A0A7I8VDB0"/>
<name>A0A7I8VDB0_9ANNE</name>
<protein>
    <recommendedName>
        <fullName evidence="2">26S proteasome non-ATPase regulatory subunit 6</fullName>
    </recommendedName>
</protein>
<dbReference type="GO" id="GO:0043161">
    <property type="term" value="P:proteasome-mediated ubiquitin-dependent protein catabolic process"/>
    <property type="evidence" value="ECO:0007669"/>
    <property type="project" value="TreeGrafter"/>
</dbReference>
<dbReference type="InterPro" id="IPR011990">
    <property type="entry name" value="TPR-like_helical_dom_sf"/>
</dbReference>